<reference evidence="4" key="1">
    <citation type="submission" date="2022-11" db="UniProtKB">
        <authorList>
            <consortium name="WormBaseParasite"/>
        </authorList>
    </citation>
    <scope>IDENTIFICATION</scope>
</reference>
<dbReference type="InterPro" id="IPR052125">
    <property type="entry name" value="KLHDC10"/>
</dbReference>
<dbReference type="InterPro" id="IPR011043">
    <property type="entry name" value="Gal_Oxase/kelch_b-propeller"/>
</dbReference>
<dbReference type="Gene3D" id="2.120.10.80">
    <property type="entry name" value="Kelch-type beta propeller"/>
    <property type="match status" value="1"/>
</dbReference>
<keyword evidence="3" id="KW-1185">Reference proteome</keyword>
<dbReference type="PANTHER" id="PTHR46428:SF1">
    <property type="entry name" value="KELCH DOMAIN-CONTAINING PROTEIN 10"/>
    <property type="match status" value="1"/>
</dbReference>
<dbReference type="AlphaFoldDB" id="A0A914EFL1"/>
<evidence type="ECO:0000256" key="2">
    <source>
        <dbReference type="ARBA" id="ARBA00022737"/>
    </source>
</evidence>
<dbReference type="PANTHER" id="PTHR46428">
    <property type="entry name" value="KELCH DOMAIN-CONTAINING PROTEIN 10"/>
    <property type="match status" value="1"/>
</dbReference>
<evidence type="ECO:0000313" key="3">
    <source>
        <dbReference type="Proteomes" id="UP000887540"/>
    </source>
</evidence>
<dbReference type="Proteomes" id="UP000887540">
    <property type="component" value="Unplaced"/>
</dbReference>
<keyword evidence="1" id="KW-0880">Kelch repeat</keyword>
<accession>A0A914EFL1</accession>
<evidence type="ECO:0000256" key="1">
    <source>
        <dbReference type="ARBA" id="ARBA00022441"/>
    </source>
</evidence>
<name>A0A914EFL1_9BILA</name>
<protein>
    <submittedName>
        <fullName evidence="4">Uncharacterized protein</fullName>
    </submittedName>
</protein>
<organism evidence="3 4">
    <name type="scientific">Acrobeloides nanus</name>
    <dbReference type="NCBI Taxonomy" id="290746"/>
    <lineage>
        <taxon>Eukaryota</taxon>
        <taxon>Metazoa</taxon>
        <taxon>Ecdysozoa</taxon>
        <taxon>Nematoda</taxon>
        <taxon>Chromadorea</taxon>
        <taxon>Rhabditida</taxon>
        <taxon>Tylenchina</taxon>
        <taxon>Cephalobomorpha</taxon>
        <taxon>Cephaloboidea</taxon>
        <taxon>Cephalobidae</taxon>
        <taxon>Acrobeloides</taxon>
    </lineage>
</organism>
<dbReference type="SUPFAM" id="SSF50965">
    <property type="entry name" value="Galactose oxidase, central domain"/>
    <property type="match status" value="1"/>
</dbReference>
<dbReference type="InterPro" id="IPR015915">
    <property type="entry name" value="Kelch-typ_b-propeller"/>
</dbReference>
<keyword evidence="2" id="KW-0677">Repeat</keyword>
<sequence length="352" mass="40841">MFRTKLSKMFIEALISYAICWDPNPQGEYLVGYIFGGSCDPEGIEMSNKLYKFRIDVEGNLNFEELILESDENCKPTPRCGSSMIMDNEGKLYVIGGADDKCYLIDIWVIDMSQNRLKWKTIEIDAFDIKTQEFVKIHTLSDGEHGYPHSRQFHSSVTNENDVYLIGGWSSKKPNSNDTVAYADVWKLSPLMSGNEIYYKWTKTSTNLKMSLFFHTSAITSEGCVYTFGGCIDNKSLYPSNKIQRFWINTPTLKQISMFKTLANNPKVVEEFKKREIERVRNKKQKDIFYQDKMENVTVSMQEVKLENFETDDKNAEDNKLGSKQNDHFLNIRELRQSLPMRLIRLLNVMDN</sequence>
<evidence type="ECO:0000313" key="4">
    <source>
        <dbReference type="WBParaSite" id="ACRNAN_scaffold750.g17675.t2"/>
    </source>
</evidence>
<dbReference type="WBParaSite" id="ACRNAN_scaffold750.g17675.t2">
    <property type="protein sequence ID" value="ACRNAN_scaffold750.g17675.t2"/>
    <property type="gene ID" value="ACRNAN_scaffold750.g17675"/>
</dbReference>
<proteinExistence type="predicted"/>
<dbReference type="Pfam" id="PF24681">
    <property type="entry name" value="Kelch_KLHDC2_KLHL20_DRC7"/>
    <property type="match status" value="1"/>
</dbReference>
<dbReference type="GO" id="GO:0032874">
    <property type="term" value="P:positive regulation of stress-activated MAPK cascade"/>
    <property type="evidence" value="ECO:0007669"/>
    <property type="project" value="TreeGrafter"/>
</dbReference>
<dbReference type="SUPFAM" id="SSF117281">
    <property type="entry name" value="Kelch motif"/>
    <property type="match status" value="1"/>
</dbReference>